<comment type="caution">
    <text evidence="2">The sequence shown here is derived from an EMBL/GenBank/DDBJ whole genome shotgun (WGS) entry which is preliminary data.</text>
</comment>
<dbReference type="InterPro" id="IPR029063">
    <property type="entry name" value="SAM-dependent_MTases_sf"/>
</dbReference>
<keyword evidence="3" id="KW-1185">Reference proteome</keyword>
<dbReference type="InterPro" id="IPR013216">
    <property type="entry name" value="Methyltransf_11"/>
</dbReference>
<dbReference type="Pfam" id="PF08241">
    <property type="entry name" value="Methyltransf_11"/>
    <property type="match status" value="1"/>
</dbReference>
<dbReference type="RefSeq" id="WP_380856982.1">
    <property type="nucleotide sequence ID" value="NZ_JBHRXV010000003.1"/>
</dbReference>
<gene>
    <name evidence="2" type="ORF">ACFOMD_03605</name>
</gene>
<dbReference type="SUPFAM" id="SSF53335">
    <property type="entry name" value="S-adenosyl-L-methionine-dependent methyltransferases"/>
    <property type="match status" value="1"/>
</dbReference>
<sequence length="245" mass="27193">MRPTVEELRAYYATRDGQRVARQLAATIAPAIRRGTTARLLGLGYCAPLLTGLDPAKLERLALVMPHDMGAHRWPYGRPGCTTRADEFNLPFAEAMFDQALLVHALEFAEPPRKLLRELWRVLAPGGELVLIVPNRLGLWTHFEATPFGQGRPWGKGELTRLLRDSMFEPVSARTALVAPPVRGLRWLDRPLMRVARRFGGIHFLLARKTDGLAATMIGRVEAAPVQAAASGLPIAVETPRRQKE</sequence>
<organism evidence="2 3">
    <name type="scientific">Sphingoaurantiacus capsulatus</name>
    <dbReference type="NCBI Taxonomy" id="1771310"/>
    <lineage>
        <taxon>Bacteria</taxon>
        <taxon>Pseudomonadati</taxon>
        <taxon>Pseudomonadota</taxon>
        <taxon>Alphaproteobacteria</taxon>
        <taxon>Sphingomonadales</taxon>
        <taxon>Sphingosinicellaceae</taxon>
        <taxon>Sphingoaurantiacus</taxon>
    </lineage>
</organism>
<name>A0ABV7X717_9SPHN</name>
<accession>A0ABV7X717</accession>
<dbReference type="EMBL" id="JBHRXV010000003">
    <property type="protein sequence ID" value="MFC3711641.1"/>
    <property type="molecule type" value="Genomic_DNA"/>
</dbReference>
<keyword evidence="2" id="KW-0808">Transferase</keyword>
<dbReference type="GO" id="GO:0008168">
    <property type="term" value="F:methyltransferase activity"/>
    <property type="evidence" value="ECO:0007669"/>
    <property type="project" value="UniProtKB-KW"/>
</dbReference>
<dbReference type="Gene3D" id="3.40.50.150">
    <property type="entry name" value="Vaccinia Virus protein VP39"/>
    <property type="match status" value="1"/>
</dbReference>
<proteinExistence type="predicted"/>
<feature type="domain" description="Methyltransferase type 11" evidence="1">
    <location>
        <begin position="84"/>
        <end position="131"/>
    </location>
</feature>
<evidence type="ECO:0000313" key="2">
    <source>
        <dbReference type="EMBL" id="MFC3711641.1"/>
    </source>
</evidence>
<dbReference type="GO" id="GO:0032259">
    <property type="term" value="P:methylation"/>
    <property type="evidence" value="ECO:0007669"/>
    <property type="project" value="UniProtKB-KW"/>
</dbReference>
<protein>
    <submittedName>
        <fullName evidence="2">Methyltransferase domain-containing protein</fullName>
    </submittedName>
</protein>
<dbReference type="Proteomes" id="UP001595615">
    <property type="component" value="Unassembled WGS sequence"/>
</dbReference>
<evidence type="ECO:0000259" key="1">
    <source>
        <dbReference type="Pfam" id="PF08241"/>
    </source>
</evidence>
<reference evidence="3" key="1">
    <citation type="journal article" date="2019" name="Int. J. Syst. Evol. Microbiol.">
        <title>The Global Catalogue of Microorganisms (GCM) 10K type strain sequencing project: providing services to taxonomists for standard genome sequencing and annotation.</title>
        <authorList>
            <consortium name="The Broad Institute Genomics Platform"/>
            <consortium name="The Broad Institute Genome Sequencing Center for Infectious Disease"/>
            <person name="Wu L."/>
            <person name="Ma J."/>
        </authorList>
    </citation>
    <scope>NUCLEOTIDE SEQUENCE [LARGE SCALE GENOMIC DNA]</scope>
    <source>
        <strain evidence="3">KCTC 42644</strain>
    </source>
</reference>
<evidence type="ECO:0000313" key="3">
    <source>
        <dbReference type="Proteomes" id="UP001595615"/>
    </source>
</evidence>
<keyword evidence="2" id="KW-0489">Methyltransferase</keyword>